<keyword evidence="3" id="KW-1185">Reference proteome</keyword>
<feature type="region of interest" description="Disordered" evidence="1">
    <location>
        <begin position="24"/>
        <end position="47"/>
    </location>
</feature>
<sequence length="276" mass="29820">MVTCSDPRGRLLWSIVGQATSTDWIRPEPSALPRDTPGPDELASADQPPVDIQLDQRADEAGARHLQEPALPLNTFPKREDFHVQPTAVTLPAATSALTWTELPLEIVPLLAISSGHSFCPATTLALSGVCRSWRDAVLGDAVTLAALPCNKMTWTADTHRMNCKLGGRQCLPLPAIACKASLAGNYSVSTAAARALDNLKCQHEAMRFWARAARAGDPCSQVILGKAHYLGEAGVGLDAEEAMRRIPLGQASWQRPSGTLHQPQLWKRDAHSQRC</sequence>
<accession>A0AAW1P4C6</accession>
<evidence type="ECO:0000313" key="2">
    <source>
        <dbReference type="EMBL" id="KAK9803009.1"/>
    </source>
</evidence>
<name>A0AAW1P4C6_9CHLO</name>
<organism evidence="2 3">
    <name type="scientific">Symbiochloris irregularis</name>
    <dbReference type="NCBI Taxonomy" id="706552"/>
    <lineage>
        <taxon>Eukaryota</taxon>
        <taxon>Viridiplantae</taxon>
        <taxon>Chlorophyta</taxon>
        <taxon>core chlorophytes</taxon>
        <taxon>Trebouxiophyceae</taxon>
        <taxon>Trebouxiales</taxon>
        <taxon>Trebouxiaceae</taxon>
        <taxon>Symbiochloris</taxon>
    </lineage>
</organism>
<feature type="region of interest" description="Disordered" evidence="1">
    <location>
        <begin position="254"/>
        <end position="276"/>
    </location>
</feature>
<evidence type="ECO:0000256" key="1">
    <source>
        <dbReference type="SAM" id="MobiDB-lite"/>
    </source>
</evidence>
<evidence type="ECO:0000313" key="3">
    <source>
        <dbReference type="Proteomes" id="UP001465755"/>
    </source>
</evidence>
<gene>
    <name evidence="2" type="ORF">WJX73_010105</name>
</gene>
<reference evidence="2 3" key="1">
    <citation type="journal article" date="2024" name="Nat. Commun.">
        <title>Phylogenomics reveals the evolutionary origins of lichenization in chlorophyte algae.</title>
        <authorList>
            <person name="Puginier C."/>
            <person name="Libourel C."/>
            <person name="Otte J."/>
            <person name="Skaloud P."/>
            <person name="Haon M."/>
            <person name="Grisel S."/>
            <person name="Petersen M."/>
            <person name="Berrin J.G."/>
            <person name="Delaux P.M."/>
            <person name="Dal Grande F."/>
            <person name="Keller J."/>
        </authorList>
    </citation>
    <scope>NUCLEOTIDE SEQUENCE [LARGE SCALE GENOMIC DNA]</scope>
    <source>
        <strain evidence="2 3">SAG 2036</strain>
    </source>
</reference>
<feature type="compositionally biased region" description="Polar residues" evidence="1">
    <location>
        <begin position="254"/>
        <end position="263"/>
    </location>
</feature>
<evidence type="ECO:0008006" key="4">
    <source>
        <dbReference type="Google" id="ProtNLM"/>
    </source>
</evidence>
<dbReference type="EMBL" id="JALJOQ010000064">
    <property type="protein sequence ID" value="KAK9803009.1"/>
    <property type="molecule type" value="Genomic_DNA"/>
</dbReference>
<proteinExistence type="predicted"/>
<comment type="caution">
    <text evidence="2">The sequence shown here is derived from an EMBL/GenBank/DDBJ whole genome shotgun (WGS) entry which is preliminary data.</text>
</comment>
<feature type="compositionally biased region" description="Basic and acidic residues" evidence="1">
    <location>
        <begin position="267"/>
        <end position="276"/>
    </location>
</feature>
<dbReference type="Proteomes" id="UP001465755">
    <property type="component" value="Unassembled WGS sequence"/>
</dbReference>
<dbReference type="AlphaFoldDB" id="A0AAW1P4C6"/>
<protein>
    <recommendedName>
        <fullName evidence="4">F-box domain-containing protein</fullName>
    </recommendedName>
</protein>